<dbReference type="Gene3D" id="3.40.50.150">
    <property type="entry name" value="Vaccinia Virus protein VP39"/>
    <property type="match status" value="1"/>
</dbReference>
<evidence type="ECO:0000313" key="3">
    <source>
        <dbReference type="EMBL" id="MBR1368143.1"/>
    </source>
</evidence>
<keyword evidence="1" id="KW-0812">Transmembrane</keyword>
<keyword evidence="4" id="KW-1185">Reference proteome</keyword>
<evidence type="ECO:0000259" key="2">
    <source>
        <dbReference type="Pfam" id="PF05050"/>
    </source>
</evidence>
<proteinExistence type="predicted"/>
<feature type="domain" description="Methyltransferase FkbM" evidence="2">
    <location>
        <begin position="406"/>
        <end position="471"/>
    </location>
</feature>
<accession>A0A8J8B4J7</accession>
<sequence length="517" mass="60675">MRANLIVTTIKNIGVYATGNQNRKRPISGILSAKKHFDHIYSLKNVPPPSETIFISKDKNGQKIFYNSENYFYAPEIELYLRIADMSYDCYYDNGKCVIRKKSLKNKTKWMYFADHYFIIEKYKRKVLLNTYLHSYLSLSQKAVQRYLIAKLSLMMSTRATGIQIMKEELFPPNSNNKESESLLQFRKDIIQEIGYILFYLLCLCVSIFYGVKMVKSHILRPTVDLFKRFALIILLIANNKKEPNFSYSFLFRYLMYGGIYPEFQFIDFKPQINVYYCDDLKCAKVNNDSIAYPIDWKDIKIKQNLSNIMNEQRSDSPHCYLSISDVGENWIIYDLGAAEGFQSKMWIKKAKHIVIFEPSTSNFKALKYTFRSEILDGKITLINEGVSLKEEHVTIGSSEIFHLDSLDNLIEKYDLPYPTYIKADIEGQELNFLRGANNTLDSNMIRYLDICTYHRPDDEHKIDDLMRKYNTKKTISNGFMLFNRNGYGKGSLNHIYHPVIRKVLARYHFNKKMENK</sequence>
<dbReference type="EMBL" id="JWHL01000001">
    <property type="protein sequence ID" value="MBR1368143.1"/>
    <property type="molecule type" value="Genomic_DNA"/>
</dbReference>
<protein>
    <recommendedName>
        <fullName evidence="2">Methyltransferase FkbM domain-containing protein</fullName>
    </recommendedName>
</protein>
<dbReference type="InterPro" id="IPR029063">
    <property type="entry name" value="SAM-dependent_MTases_sf"/>
</dbReference>
<dbReference type="AlphaFoldDB" id="A0A8J8B4J7"/>
<gene>
    <name evidence="3" type="ORF">RJ53_01000</name>
</gene>
<dbReference type="InterPro" id="IPR006342">
    <property type="entry name" value="FkbM_mtfrase"/>
</dbReference>
<comment type="caution">
    <text evidence="3">The sequence shown here is derived from an EMBL/GenBank/DDBJ whole genome shotgun (WGS) entry which is preliminary data.</text>
</comment>
<keyword evidence="1" id="KW-1133">Transmembrane helix</keyword>
<dbReference type="Proteomes" id="UP000730161">
    <property type="component" value="Unassembled WGS sequence"/>
</dbReference>
<keyword evidence="1" id="KW-0472">Membrane</keyword>
<feature type="transmembrane region" description="Helical" evidence="1">
    <location>
        <begin position="194"/>
        <end position="212"/>
    </location>
</feature>
<name>A0A8J8B4J7_9EURY</name>
<evidence type="ECO:0000313" key="4">
    <source>
        <dbReference type="Proteomes" id="UP000730161"/>
    </source>
</evidence>
<evidence type="ECO:0000256" key="1">
    <source>
        <dbReference type="SAM" id="Phobius"/>
    </source>
</evidence>
<reference evidence="3" key="1">
    <citation type="submission" date="2014-12" db="EMBL/GenBank/DDBJ databases">
        <authorList>
            <person name="Huang H.-H."/>
            <person name="Chen S.-C."/>
            <person name="Lai M.-C."/>
        </authorList>
    </citation>
    <scope>NUCLEOTIDE SEQUENCE</scope>
    <source>
        <strain evidence="3">K1F9705b</strain>
    </source>
</reference>
<dbReference type="Pfam" id="PF05050">
    <property type="entry name" value="Methyltransf_21"/>
    <property type="match status" value="1"/>
</dbReference>
<dbReference type="SUPFAM" id="SSF53335">
    <property type="entry name" value="S-adenosyl-L-methionine-dependent methyltransferases"/>
    <property type="match status" value="1"/>
</dbReference>
<organism evidence="3 4">
    <name type="scientific">Methanocalculus chunghsingensis</name>
    <dbReference type="NCBI Taxonomy" id="156457"/>
    <lineage>
        <taxon>Archaea</taxon>
        <taxon>Methanobacteriati</taxon>
        <taxon>Methanobacteriota</taxon>
        <taxon>Stenosarchaea group</taxon>
        <taxon>Methanomicrobia</taxon>
        <taxon>Methanomicrobiales</taxon>
        <taxon>Methanocalculaceae</taxon>
        <taxon>Methanocalculus</taxon>
    </lineage>
</organism>